<reference evidence="1 2" key="1">
    <citation type="journal article" date="2019" name="Int. J. Syst. Evol. Microbiol.">
        <title>The Global Catalogue of Microorganisms (GCM) 10K type strain sequencing project: providing services to taxonomists for standard genome sequencing and annotation.</title>
        <authorList>
            <consortium name="The Broad Institute Genomics Platform"/>
            <consortium name="The Broad Institute Genome Sequencing Center for Infectious Disease"/>
            <person name="Wu L."/>
            <person name="Ma J."/>
        </authorList>
    </citation>
    <scope>NUCLEOTIDE SEQUENCE [LARGE SCALE GENOMIC DNA]</scope>
    <source>
        <strain evidence="1 2">JCM 15503</strain>
    </source>
</reference>
<dbReference type="InterPro" id="IPR007420">
    <property type="entry name" value="DUF465"/>
</dbReference>
<dbReference type="Gene3D" id="6.10.280.50">
    <property type="match status" value="1"/>
</dbReference>
<name>A0ABN1K3Q3_9BURK</name>
<comment type="caution">
    <text evidence="1">The sequence shown here is derived from an EMBL/GenBank/DDBJ whole genome shotgun (WGS) entry which is preliminary data.</text>
</comment>
<evidence type="ECO:0000313" key="1">
    <source>
        <dbReference type="EMBL" id="GAA0753634.1"/>
    </source>
</evidence>
<accession>A0ABN1K3Q3</accession>
<protein>
    <recommendedName>
        <fullName evidence="3">DUF465 domain-containing protein</fullName>
    </recommendedName>
</protein>
<dbReference type="Proteomes" id="UP001500279">
    <property type="component" value="Unassembled WGS sequence"/>
</dbReference>
<evidence type="ECO:0000313" key="2">
    <source>
        <dbReference type="Proteomes" id="UP001500279"/>
    </source>
</evidence>
<organism evidence="1 2">
    <name type="scientific">Ideonella azotifigens</name>
    <dbReference type="NCBI Taxonomy" id="513160"/>
    <lineage>
        <taxon>Bacteria</taxon>
        <taxon>Pseudomonadati</taxon>
        <taxon>Pseudomonadota</taxon>
        <taxon>Betaproteobacteria</taxon>
        <taxon>Burkholderiales</taxon>
        <taxon>Sphaerotilaceae</taxon>
        <taxon>Ideonella</taxon>
    </lineage>
</organism>
<proteinExistence type="predicted"/>
<dbReference type="EMBL" id="BAAAEW010000018">
    <property type="protein sequence ID" value="GAA0753634.1"/>
    <property type="molecule type" value="Genomic_DNA"/>
</dbReference>
<dbReference type="Pfam" id="PF04325">
    <property type="entry name" value="DUF465"/>
    <property type="match status" value="1"/>
</dbReference>
<gene>
    <name evidence="1" type="ORF">GCM10009107_29060</name>
</gene>
<keyword evidence="2" id="KW-1185">Reference proteome</keyword>
<sequence length="73" mass="8454">MDADLPMPDSLHSPQRRLIELRMEHADLDSLIDQASETPQRDDLALRRLKKRRLLLRDQISRLAASLEPKEPA</sequence>
<evidence type="ECO:0008006" key="3">
    <source>
        <dbReference type="Google" id="ProtNLM"/>
    </source>
</evidence>
<dbReference type="InterPro" id="IPR038444">
    <property type="entry name" value="DUF465_sf"/>
</dbReference>